<comment type="caution">
    <text evidence="2">The sequence shown here is derived from an EMBL/GenBank/DDBJ whole genome shotgun (WGS) entry which is preliminary data.</text>
</comment>
<feature type="transmembrane region" description="Helical" evidence="1">
    <location>
        <begin position="26"/>
        <end position="45"/>
    </location>
</feature>
<keyword evidence="3" id="KW-1185">Reference proteome</keyword>
<name>A0A552WTM7_9MICO</name>
<sequence length="93" mass="9870">MPQTPEPQSYTLPPTAPFTNHGRTKAAWVLMWGVCLGFLLTALGLMLSQMVVIIIGVVLAVGSVVVSLVMRGMGLGQPSPVTVGQDGRDWYSA</sequence>
<keyword evidence="1" id="KW-0812">Transmembrane</keyword>
<evidence type="ECO:0000313" key="3">
    <source>
        <dbReference type="Proteomes" id="UP000318693"/>
    </source>
</evidence>
<gene>
    <name evidence="2" type="ORF">FJ693_06310</name>
</gene>
<keyword evidence="1" id="KW-0472">Membrane</keyword>
<dbReference type="AlphaFoldDB" id="A0A552WTM7"/>
<keyword evidence="1" id="KW-1133">Transmembrane helix</keyword>
<dbReference type="NCBIfam" id="NF041681">
    <property type="entry name" value="HGxxPAAW"/>
    <property type="match status" value="1"/>
</dbReference>
<dbReference type="RefSeq" id="WP_143417689.1">
    <property type="nucleotide sequence ID" value="NZ_VJXR01000012.1"/>
</dbReference>
<protein>
    <submittedName>
        <fullName evidence="2">Uncharacterized protein</fullName>
    </submittedName>
</protein>
<organism evidence="2 3">
    <name type="scientific">Georgenia yuyongxinii</name>
    <dbReference type="NCBI Taxonomy" id="2589797"/>
    <lineage>
        <taxon>Bacteria</taxon>
        <taxon>Bacillati</taxon>
        <taxon>Actinomycetota</taxon>
        <taxon>Actinomycetes</taxon>
        <taxon>Micrococcales</taxon>
        <taxon>Bogoriellaceae</taxon>
        <taxon>Georgenia</taxon>
    </lineage>
</organism>
<evidence type="ECO:0000256" key="1">
    <source>
        <dbReference type="SAM" id="Phobius"/>
    </source>
</evidence>
<evidence type="ECO:0000313" key="2">
    <source>
        <dbReference type="EMBL" id="TRW46198.1"/>
    </source>
</evidence>
<reference evidence="2 3" key="1">
    <citation type="submission" date="2019-07" db="EMBL/GenBank/DDBJ databases">
        <title>Georgenia wutianyii sp. nov. and Georgenia *** sp. nov. isolated from plateau pika (Ochotona curzoniae) in the Qinghai-Tibet plateau of China.</title>
        <authorList>
            <person name="Tian Z."/>
        </authorList>
    </citation>
    <scope>NUCLEOTIDE SEQUENCE [LARGE SCALE GENOMIC DNA]</scope>
    <source>
        <strain evidence="2 3">Z446</strain>
    </source>
</reference>
<proteinExistence type="predicted"/>
<accession>A0A552WTM7</accession>
<feature type="transmembrane region" description="Helical" evidence="1">
    <location>
        <begin position="51"/>
        <end position="70"/>
    </location>
</feature>
<dbReference type="Proteomes" id="UP000318693">
    <property type="component" value="Unassembled WGS sequence"/>
</dbReference>
<dbReference type="EMBL" id="VJXR01000012">
    <property type="protein sequence ID" value="TRW46198.1"/>
    <property type="molecule type" value="Genomic_DNA"/>
</dbReference>